<dbReference type="OrthoDB" id="6089249at2"/>
<organism evidence="2 3">
    <name type="scientific">Neptunomonas qingdaonensis</name>
    <dbReference type="NCBI Taxonomy" id="1045558"/>
    <lineage>
        <taxon>Bacteria</taxon>
        <taxon>Pseudomonadati</taxon>
        <taxon>Pseudomonadota</taxon>
        <taxon>Gammaproteobacteria</taxon>
        <taxon>Oceanospirillales</taxon>
        <taxon>Oceanospirillaceae</taxon>
        <taxon>Neptunomonas</taxon>
    </lineage>
</organism>
<dbReference type="AlphaFoldDB" id="A0A1I2W4N0"/>
<keyword evidence="1" id="KW-0812">Transmembrane</keyword>
<gene>
    <name evidence="2" type="ORF">SAMN05216175_1217</name>
</gene>
<dbReference type="STRING" id="1045558.SAMN05216175_1217"/>
<sequence>MDRKLSSEDKFNLQQNFRRYLKFQDQYEIANEIAKEARASRVWVAGVIALLFALASDFFMGASAALFGLYFYRILMASMKVGAAEEGREDTERWFAGKGLKFEGRILYYRDDQMMETPLDPFNDRLYK</sequence>
<reference evidence="3" key="1">
    <citation type="submission" date="2016-10" db="EMBL/GenBank/DDBJ databases">
        <authorList>
            <person name="Varghese N."/>
            <person name="Submissions S."/>
        </authorList>
    </citation>
    <scope>NUCLEOTIDE SEQUENCE [LARGE SCALE GENOMIC DNA]</scope>
    <source>
        <strain evidence="3">CGMCC 1.10971</strain>
    </source>
</reference>
<proteinExistence type="predicted"/>
<dbReference type="RefSeq" id="WP_090730691.1">
    <property type="nucleotide sequence ID" value="NZ_FOOU01000021.1"/>
</dbReference>
<protein>
    <submittedName>
        <fullName evidence="2">Uncharacterized protein</fullName>
    </submittedName>
</protein>
<keyword evidence="3" id="KW-1185">Reference proteome</keyword>
<dbReference type="Proteomes" id="UP000198623">
    <property type="component" value="Unassembled WGS sequence"/>
</dbReference>
<name>A0A1I2W4N0_9GAMM</name>
<evidence type="ECO:0000313" key="2">
    <source>
        <dbReference type="EMBL" id="SFG94481.1"/>
    </source>
</evidence>
<evidence type="ECO:0000256" key="1">
    <source>
        <dbReference type="SAM" id="Phobius"/>
    </source>
</evidence>
<keyword evidence="1" id="KW-1133">Transmembrane helix</keyword>
<keyword evidence="1" id="KW-0472">Membrane</keyword>
<feature type="transmembrane region" description="Helical" evidence="1">
    <location>
        <begin position="42"/>
        <end position="72"/>
    </location>
</feature>
<evidence type="ECO:0000313" key="3">
    <source>
        <dbReference type="Proteomes" id="UP000198623"/>
    </source>
</evidence>
<accession>A0A1I2W4N0</accession>
<dbReference type="EMBL" id="FOOU01000021">
    <property type="protein sequence ID" value="SFG94481.1"/>
    <property type="molecule type" value="Genomic_DNA"/>
</dbReference>